<name>A0A1G2CB60_9BACT</name>
<keyword evidence="1" id="KW-1133">Transmembrane helix</keyword>
<dbReference type="EMBL" id="MHKX01000005">
    <property type="protein sequence ID" value="OGY98618.1"/>
    <property type="molecule type" value="Genomic_DNA"/>
</dbReference>
<dbReference type="Proteomes" id="UP000179059">
    <property type="component" value="Unassembled WGS sequence"/>
</dbReference>
<feature type="transmembrane region" description="Helical" evidence="1">
    <location>
        <begin position="101"/>
        <end position="120"/>
    </location>
</feature>
<dbReference type="STRING" id="1798647.A2855_02090"/>
<evidence type="ECO:0000313" key="4">
    <source>
        <dbReference type="Proteomes" id="UP000179059"/>
    </source>
</evidence>
<reference evidence="3 4" key="1">
    <citation type="journal article" date="2016" name="Nat. Commun.">
        <title>Thousands of microbial genomes shed light on interconnected biogeochemical processes in an aquifer system.</title>
        <authorList>
            <person name="Anantharaman K."/>
            <person name="Brown C.T."/>
            <person name="Hug L.A."/>
            <person name="Sharon I."/>
            <person name="Castelle C.J."/>
            <person name="Probst A.J."/>
            <person name="Thomas B.C."/>
            <person name="Singh A."/>
            <person name="Wilkins M.J."/>
            <person name="Karaoz U."/>
            <person name="Brodie E.L."/>
            <person name="Williams K.H."/>
            <person name="Hubbard S.S."/>
            <person name="Banfield J.F."/>
        </authorList>
    </citation>
    <scope>NUCLEOTIDE SEQUENCE [LARGE SCALE GENOMIC DNA]</scope>
</reference>
<feature type="transmembrane region" description="Helical" evidence="1">
    <location>
        <begin position="61"/>
        <end position="81"/>
    </location>
</feature>
<evidence type="ECO:0000313" key="3">
    <source>
        <dbReference type="EMBL" id="OGY98618.1"/>
    </source>
</evidence>
<dbReference type="AlphaFoldDB" id="A0A1G2CB60"/>
<accession>A0A1G2CB60</accession>
<protein>
    <recommendedName>
        <fullName evidence="2">DUF5671 domain-containing protein</fullName>
    </recommendedName>
</protein>
<dbReference type="InterPro" id="IPR043728">
    <property type="entry name" value="DUF5671"/>
</dbReference>
<evidence type="ECO:0000256" key="1">
    <source>
        <dbReference type="SAM" id="Phobius"/>
    </source>
</evidence>
<feature type="transmembrane region" description="Helical" evidence="1">
    <location>
        <begin position="12"/>
        <end position="41"/>
    </location>
</feature>
<evidence type="ECO:0000259" key="2">
    <source>
        <dbReference type="Pfam" id="PF18920"/>
    </source>
</evidence>
<feature type="transmembrane region" description="Helical" evidence="1">
    <location>
        <begin position="132"/>
        <end position="152"/>
    </location>
</feature>
<organism evidence="3 4">
    <name type="scientific">Candidatus Liptonbacteria bacterium RIFCSPHIGHO2_01_FULL_57_28</name>
    <dbReference type="NCBI Taxonomy" id="1798647"/>
    <lineage>
        <taxon>Bacteria</taxon>
        <taxon>Candidatus Liptoniibacteriota</taxon>
    </lineage>
</organism>
<gene>
    <name evidence="3" type="ORF">A2855_02090</name>
</gene>
<sequence>MENKPKAGPKDVFLHLLSIITLYVSAGALIEILFSFVNILFPDALYARDSWYVESMQNSMRFGVSLLIIVFPAYLITNWVLGKGYAAEPEKKNVRIRKWLIYLTLFLSALVLIGDLVVLVNGLLQGELTTAFILKVVSVFVVIGGIFLYYLWDVRRHSEPVNPAV</sequence>
<proteinExistence type="predicted"/>
<keyword evidence="1" id="KW-0472">Membrane</keyword>
<comment type="caution">
    <text evidence="3">The sequence shown here is derived from an EMBL/GenBank/DDBJ whole genome shotgun (WGS) entry which is preliminary data.</text>
</comment>
<feature type="domain" description="DUF5671" evidence="2">
    <location>
        <begin position="11"/>
        <end position="148"/>
    </location>
</feature>
<dbReference type="Pfam" id="PF18920">
    <property type="entry name" value="DUF5671"/>
    <property type="match status" value="1"/>
</dbReference>
<keyword evidence="1" id="KW-0812">Transmembrane</keyword>